<dbReference type="GO" id="GO:0102559">
    <property type="term" value="F:peptide chain release factor N(5)-glutamine methyltransferase activity"/>
    <property type="evidence" value="ECO:0007669"/>
    <property type="project" value="UniProtKB-EC"/>
</dbReference>
<dbReference type="GO" id="GO:0003676">
    <property type="term" value="F:nucleic acid binding"/>
    <property type="evidence" value="ECO:0007669"/>
    <property type="project" value="InterPro"/>
</dbReference>
<dbReference type="InterPro" id="IPR025714">
    <property type="entry name" value="Methyltranfer_dom"/>
</dbReference>
<feature type="binding site" evidence="4">
    <location>
        <position position="206"/>
    </location>
    <ligand>
        <name>S-adenosyl-L-methionine</name>
        <dbReference type="ChEBI" id="CHEBI:59789"/>
    </ligand>
</feature>
<dbReference type="NCBIfam" id="TIGR03534">
    <property type="entry name" value="RF_mod_PrmC"/>
    <property type="match status" value="1"/>
</dbReference>
<dbReference type="InterPro" id="IPR004556">
    <property type="entry name" value="HemK-like"/>
</dbReference>
<dbReference type="Gene3D" id="3.40.50.150">
    <property type="entry name" value="Vaccinia Virus protein VP39"/>
    <property type="match status" value="1"/>
</dbReference>
<feature type="binding site" evidence="4">
    <location>
        <begin position="206"/>
        <end position="209"/>
    </location>
    <ligand>
        <name>substrate</name>
    </ligand>
</feature>
<gene>
    <name evidence="4" type="primary">prmC</name>
    <name evidence="7" type="ORF">ABR85_05070</name>
</gene>
<sequence length="300" mass="32155">MGNSMVTIAQALAHATAGAALSDDALASLRFETELLLMNAAGCTRASLLTWPGRELEPAVLATFEQTLKRRLEGEPLAYILGVREFWDFELVVSPAVLIPRHETELLVETALEIAAGREGVQHLLDLGTGSGAIAIALARAAERYRVIGVELSPETLLVAQENGSRLAGENLDFVQGSWLSNEVCADIAGRWHAQSADLVDIIVSNPPYIAPGDPHLTEGDLVHEPALALSCEEFGLAAIHTIVRQSTQMLKQGGWLLFEHGFDQREPVASALLAAGFVAVECLPDIAGRDRVTRGRLGV</sequence>
<dbReference type="HAMAP" id="MF_02126">
    <property type="entry name" value="RF_methyltr_PrmC"/>
    <property type="match status" value="1"/>
</dbReference>
<keyword evidence="2 4" id="KW-0808">Transferase</keyword>
<dbReference type="Pfam" id="PF13847">
    <property type="entry name" value="Methyltransf_31"/>
    <property type="match status" value="1"/>
</dbReference>
<dbReference type="EMBL" id="LICD01000153">
    <property type="protein sequence ID" value="KRO79643.1"/>
    <property type="molecule type" value="Genomic_DNA"/>
</dbReference>
<evidence type="ECO:0000259" key="6">
    <source>
        <dbReference type="Pfam" id="PF17827"/>
    </source>
</evidence>
<comment type="catalytic activity">
    <reaction evidence="4">
        <text>L-glutaminyl-[peptide chain release factor] + S-adenosyl-L-methionine = N(5)-methyl-L-glutaminyl-[peptide chain release factor] + S-adenosyl-L-homocysteine + H(+)</text>
        <dbReference type="Rhea" id="RHEA:42896"/>
        <dbReference type="Rhea" id="RHEA-COMP:10271"/>
        <dbReference type="Rhea" id="RHEA-COMP:10272"/>
        <dbReference type="ChEBI" id="CHEBI:15378"/>
        <dbReference type="ChEBI" id="CHEBI:30011"/>
        <dbReference type="ChEBI" id="CHEBI:57856"/>
        <dbReference type="ChEBI" id="CHEBI:59789"/>
        <dbReference type="ChEBI" id="CHEBI:61891"/>
        <dbReference type="EC" id="2.1.1.297"/>
    </reaction>
</comment>
<feature type="binding site" evidence="4">
    <location>
        <position position="179"/>
    </location>
    <ligand>
        <name>S-adenosyl-L-methionine</name>
        <dbReference type="ChEBI" id="CHEBI:59789"/>
    </ligand>
</feature>
<dbReference type="GO" id="GO:0032259">
    <property type="term" value="P:methylation"/>
    <property type="evidence" value="ECO:0007669"/>
    <property type="project" value="UniProtKB-KW"/>
</dbReference>
<dbReference type="EC" id="2.1.1.297" evidence="4"/>
<feature type="binding site" evidence="4">
    <location>
        <begin position="128"/>
        <end position="132"/>
    </location>
    <ligand>
        <name>S-adenosyl-L-methionine</name>
        <dbReference type="ChEBI" id="CHEBI:59789"/>
    </ligand>
</feature>
<evidence type="ECO:0000256" key="1">
    <source>
        <dbReference type="ARBA" id="ARBA00022603"/>
    </source>
</evidence>
<dbReference type="InterPro" id="IPR002052">
    <property type="entry name" value="DNA_methylase_N6_adenine_CS"/>
</dbReference>
<accession>A0A0R2T2P2</accession>
<comment type="caution">
    <text evidence="7">The sequence shown here is derived from an EMBL/GenBank/DDBJ whole genome shotgun (WGS) entry which is preliminary data.</text>
</comment>
<evidence type="ECO:0000313" key="8">
    <source>
        <dbReference type="Proteomes" id="UP000051242"/>
    </source>
</evidence>
<dbReference type="PROSITE" id="PS00092">
    <property type="entry name" value="N6_MTASE"/>
    <property type="match status" value="1"/>
</dbReference>
<proteinExistence type="inferred from homology"/>
<dbReference type="InterPro" id="IPR050320">
    <property type="entry name" value="N5-glutamine_MTase"/>
</dbReference>
<dbReference type="InterPro" id="IPR029063">
    <property type="entry name" value="SAM-dependent_MTases_sf"/>
</dbReference>
<feature type="binding site" evidence="4">
    <location>
        <position position="151"/>
    </location>
    <ligand>
        <name>S-adenosyl-L-methionine</name>
        <dbReference type="ChEBI" id="CHEBI:59789"/>
    </ligand>
</feature>
<evidence type="ECO:0000313" key="7">
    <source>
        <dbReference type="EMBL" id="KRO79643.1"/>
    </source>
</evidence>
<dbReference type="CDD" id="cd02440">
    <property type="entry name" value="AdoMet_MTases"/>
    <property type="match status" value="1"/>
</dbReference>
<name>A0A0R2T2P2_9GAMM</name>
<dbReference type="InterPro" id="IPR040758">
    <property type="entry name" value="PrmC_N"/>
</dbReference>
<evidence type="ECO:0000256" key="2">
    <source>
        <dbReference type="ARBA" id="ARBA00022679"/>
    </source>
</evidence>
<dbReference type="Gene3D" id="1.10.8.10">
    <property type="entry name" value="DNA helicase RuvA subunit, C-terminal domain"/>
    <property type="match status" value="1"/>
</dbReference>
<feature type="domain" description="Release factor glutamine methyltransferase N-terminal" evidence="6">
    <location>
        <begin position="17"/>
        <end position="82"/>
    </location>
</feature>
<dbReference type="Proteomes" id="UP000051242">
    <property type="component" value="Unassembled WGS sequence"/>
</dbReference>
<dbReference type="NCBIfam" id="TIGR00536">
    <property type="entry name" value="hemK_fam"/>
    <property type="match status" value="1"/>
</dbReference>
<evidence type="ECO:0000256" key="4">
    <source>
        <dbReference type="HAMAP-Rule" id="MF_02126"/>
    </source>
</evidence>
<reference evidence="7 8" key="1">
    <citation type="submission" date="2015-10" db="EMBL/GenBank/DDBJ databases">
        <title>Metagenome-Assembled Genomes uncover a global brackish microbiome.</title>
        <authorList>
            <person name="Hugerth L.W."/>
            <person name="Larsson J."/>
            <person name="Alneberg J."/>
            <person name="Lindh M.V."/>
            <person name="Legrand C."/>
            <person name="Pinhassi J."/>
            <person name="Andersson A.F."/>
        </authorList>
    </citation>
    <scope>NUCLEOTIDE SEQUENCE [LARGE SCALE GENOMIC DNA]</scope>
    <source>
        <strain evidence="7">BACL22 MAG-120619-bin3</strain>
    </source>
</reference>
<dbReference type="AlphaFoldDB" id="A0A0R2T2P2"/>
<dbReference type="InterPro" id="IPR019874">
    <property type="entry name" value="RF_methyltr_PrmC"/>
</dbReference>
<dbReference type="Pfam" id="PF17827">
    <property type="entry name" value="PrmC_N"/>
    <property type="match status" value="1"/>
</dbReference>
<evidence type="ECO:0000256" key="3">
    <source>
        <dbReference type="ARBA" id="ARBA00022691"/>
    </source>
</evidence>
<keyword evidence="3 4" id="KW-0949">S-adenosyl-L-methionine</keyword>
<keyword evidence="1 4" id="KW-0489">Methyltransferase</keyword>
<comment type="similarity">
    <text evidence="4">Belongs to the protein N5-glutamine methyltransferase family. PrmC subfamily.</text>
</comment>
<dbReference type="SUPFAM" id="SSF53335">
    <property type="entry name" value="S-adenosyl-L-methionine-dependent methyltransferases"/>
    <property type="match status" value="1"/>
</dbReference>
<organism evidence="7 8">
    <name type="scientific">OM182 bacterium BACL3 MAG-120619-bin3</name>
    <dbReference type="NCBI Taxonomy" id="1655593"/>
    <lineage>
        <taxon>Bacteria</taxon>
        <taxon>Pseudomonadati</taxon>
        <taxon>Pseudomonadota</taxon>
        <taxon>Gammaproteobacteria</taxon>
        <taxon>OMG group</taxon>
        <taxon>OM182 clade</taxon>
    </lineage>
</organism>
<evidence type="ECO:0000259" key="5">
    <source>
        <dbReference type="Pfam" id="PF13847"/>
    </source>
</evidence>
<dbReference type="PANTHER" id="PTHR18895">
    <property type="entry name" value="HEMK METHYLTRANSFERASE"/>
    <property type="match status" value="1"/>
</dbReference>
<protein>
    <recommendedName>
        <fullName evidence="4">Release factor glutamine methyltransferase</fullName>
        <shortName evidence="4">RF MTase</shortName>
        <ecNumber evidence="4">2.1.1.297</ecNumber>
    </recommendedName>
    <alternativeName>
        <fullName evidence="4">N5-glutamine methyltransferase PrmC</fullName>
    </alternativeName>
    <alternativeName>
        <fullName evidence="4">Protein-(glutamine-N5) MTase PrmC</fullName>
    </alternativeName>
    <alternativeName>
        <fullName evidence="4">Protein-glutamine N-methyltransferase PrmC</fullName>
    </alternativeName>
</protein>
<comment type="function">
    <text evidence="4">Methylates the class 1 translation termination release factors RF1/PrfA and RF2/PrfB on the glutamine residue of the universally conserved GGQ motif.</text>
</comment>
<feature type="domain" description="Methyltransferase" evidence="5">
    <location>
        <begin position="123"/>
        <end position="206"/>
    </location>
</feature>
<dbReference type="PANTHER" id="PTHR18895:SF74">
    <property type="entry name" value="MTRF1L RELEASE FACTOR GLUTAMINE METHYLTRANSFERASE"/>
    <property type="match status" value="1"/>
</dbReference>